<organism evidence="2 3">
    <name type="scientific">Homarus americanus</name>
    <name type="common">American lobster</name>
    <dbReference type="NCBI Taxonomy" id="6706"/>
    <lineage>
        <taxon>Eukaryota</taxon>
        <taxon>Metazoa</taxon>
        <taxon>Ecdysozoa</taxon>
        <taxon>Arthropoda</taxon>
        <taxon>Crustacea</taxon>
        <taxon>Multicrustacea</taxon>
        <taxon>Malacostraca</taxon>
        <taxon>Eumalacostraca</taxon>
        <taxon>Eucarida</taxon>
        <taxon>Decapoda</taxon>
        <taxon>Pleocyemata</taxon>
        <taxon>Astacidea</taxon>
        <taxon>Nephropoidea</taxon>
        <taxon>Nephropidae</taxon>
        <taxon>Homarus</taxon>
    </lineage>
</organism>
<evidence type="ECO:0000313" key="2">
    <source>
        <dbReference type="EMBL" id="KAG7172366.1"/>
    </source>
</evidence>
<feature type="region of interest" description="Disordered" evidence="1">
    <location>
        <begin position="123"/>
        <end position="142"/>
    </location>
</feature>
<gene>
    <name evidence="2" type="ORF">Hamer_G027480</name>
</gene>
<feature type="compositionally biased region" description="Low complexity" evidence="1">
    <location>
        <begin position="53"/>
        <end position="69"/>
    </location>
</feature>
<reference evidence="2" key="1">
    <citation type="journal article" date="2021" name="Sci. Adv.">
        <title>The American lobster genome reveals insights on longevity, neural, and immune adaptations.</title>
        <authorList>
            <person name="Polinski J.M."/>
            <person name="Zimin A.V."/>
            <person name="Clark K.F."/>
            <person name="Kohn A.B."/>
            <person name="Sadowski N."/>
            <person name="Timp W."/>
            <person name="Ptitsyn A."/>
            <person name="Khanna P."/>
            <person name="Romanova D.Y."/>
            <person name="Williams P."/>
            <person name="Greenwood S.J."/>
            <person name="Moroz L.L."/>
            <person name="Walt D.R."/>
            <person name="Bodnar A.G."/>
        </authorList>
    </citation>
    <scope>NUCLEOTIDE SEQUENCE</scope>
    <source>
        <strain evidence="2">GMGI-L3</strain>
    </source>
</reference>
<dbReference type="Proteomes" id="UP000747542">
    <property type="component" value="Unassembled WGS sequence"/>
</dbReference>
<feature type="region of interest" description="Disordered" evidence="1">
    <location>
        <begin position="37"/>
        <end position="117"/>
    </location>
</feature>
<feature type="non-terminal residue" evidence="2">
    <location>
        <position position="1"/>
    </location>
</feature>
<feature type="compositionally biased region" description="Low complexity" evidence="1">
    <location>
        <begin position="131"/>
        <end position="142"/>
    </location>
</feature>
<name>A0A8J5T401_HOMAM</name>
<proteinExistence type="predicted"/>
<comment type="caution">
    <text evidence="2">The sequence shown here is derived from an EMBL/GenBank/DDBJ whole genome shotgun (WGS) entry which is preliminary data.</text>
</comment>
<evidence type="ECO:0000313" key="3">
    <source>
        <dbReference type="Proteomes" id="UP000747542"/>
    </source>
</evidence>
<sequence length="196" mass="21389">EGEEGYNSPQQACGRHGAQPPWQDYAHTPAMLSYCKPSTLSAGPAFTSPALGTPYTTHSHSTSHTPTTTQNRVSSRSRDMRERDVITGSDVAASSSSIQERRHHQSPPGLPPRLSHVTVTPSQCQRREGEGNSVGSSGSRSVVALPARPHGRISRYTVHWGTSRWAWPAHSRLEPHLTHLTLHDLSHTTHQASTNT</sequence>
<evidence type="ECO:0000256" key="1">
    <source>
        <dbReference type="SAM" id="MobiDB-lite"/>
    </source>
</evidence>
<accession>A0A8J5T401</accession>
<keyword evidence="3" id="KW-1185">Reference proteome</keyword>
<feature type="region of interest" description="Disordered" evidence="1">
    <location>
        <begin position="1"/>
        <end position="25"/>
    </location>
</feature>
<protein>
    <submittedName>
        <fullName evidence="2">Uncharacterized protein</fullName>
    </submittedName>
</protein>
<dbReference type="EMBL" id="JAHLQT010011516">
    <property type="protein sequence ID" value="KAG7172366.1"/>
    <property type="molecule type" value="Genomic_DNA"/>
</dbReference>
<dbReference type="AlphaFoldDB" id="A0A8J5T401"/>
<feature type="compositionally biased region" description="Basic and acidic residues" evidence="1">
    <location>
        <begin position="76"/>
        <end position="85"/>
    </location>
</feature>